<name>A0ABP8VAU9_9GAMM</name>
<sequence>MLITIIEITRNGNDVAVIVDGMLILSADPSAGDDPGAVYQVAERLGTRSDATLQIIKQQPEADWNWDAVCKALSPQLKAICL</sequence>
<evidence type="ECO:0000313" key="2">
    <source>
        <dbReference type="Proteomes" id="UP001500604"/>
    </source>
</evidence>
<reference evidence="2" key="1">
    <citation type="journal article" date="2019" name="Int. J. Syst. Evol. Microbiol.">
        <title>The Global Catalogue of Microorganisms (GCM) 10K type strain sequencing project: providing services to taxonomists for standard genome sequencing and annotation.</title>
        <authorList>
            <consortium name="The Broad Institute Genomics Platform"/>
            <consortium name="The Broad Institute Genome Sequencing Center for Infectious Disease"/>
            <person name="Wu L."/>
            <person name="Ma J."/>
        </authorList>
    </citation>
    <scope>NUCLEOTIDE SEQUENCE [LARGE SCALE GENOMIC DNA]</scope>
    <source>
        <strain evidence="2">JCM 17805</strain>
    </source>
</reference>
<gene>
    <name evidence="1" type="ORF">GCM10023116_47980</name>
</gene>
<evidence type="ECO:0000313" key="1">
    <source>
        <dbReference type="EMBL" id="GAA4652514.1"/>
    </source>
</evidence>
<proteinExistence type="predicted"/>
<organism evidence="1 2">
    <name type="scientific">Kistimonas scapharcae</name>
    <dbReference type="NCBI Taxonomy" id="1036133"/>
    <lineage>
        <taxon>Bacteria</taxon>
        <taxon>Pseudomonadati</taxon>
        <taxon>Pseudomonadota</taxon>
        <taxon>Gammaproteobacteria</taxon>
        <taxon>Oceanospirillales</taxon>
        <taxon>Endozoicomonadaceae</taxon>
        <taxon>Kistimonas</taxon>
    </lineage>
</organism>
<dbReference type="EMBL" id="BAABFL010000477">
    <property type="protein sequence ID" value="GAA4652514.1"/>
    <property type="molecule type" value="Genomic_DNA"/>
</dbReference>
<protein>
    <submittedName>
        <fullName evidence="1">Uncharacterized protein</fullName>
    </submittedName>
</protein>
<keyword evidence="2" id="KW-1185">Reference proteome</keyword>
<comment type="caution">
    <text evidence="1">The sequence shown here is derived from an EMBL/GenBank/DDBJ whole genome shotgun (WGS) entry which is preliminary data.</text>
</comment>
<accession>A0ABP8VAU9</accession>
<dbReference type="Proteomes" id="UP001500604">
    <property type="component" value="Unassembled WGS sequence"/>
</dbReference>
<dbReference type="RefSeq" id="WP_345199097.1">
    <property type="nucleotide sequence ID" value="NZ_BAABFL010000477.1"/>
</dbReference>